<organism evidence="1 2">
    <name type="scientific">Stieleria magnilauensis</name>
    <dbReference type="NCBI Taxonomy" id="2527963"/>
    <lineage>
        <taxon>Bacteria</taxon>
        <taxon>Pseudomonadati</taxon>
        <taxon>Planctomycetota</taxon>
        <taxon>Planctomycetia</taxon>
        <taxon>Pirellulales</taxon>
        <taxon>Pirellulaceae</taxon>
        <taxon>Stieleria</taxon>
    </lineage>
</organism>
<dbReference type="Proteomes" id="UP000318081">
    <property type="component" value="Chromosome"/>
</dbReference>
<evidence type="ECO:0000313" key="2">
    <source>
        <dbReference type="Proteomes" id="UP000318081"/>
    </source>
</evidence>
<protein>
    <submittedName>
        <fullName evidence="1">Uncharacterized protein</fullName>
    </submittedName>
</protein>
<keyword evidence="2" id="KW-1185">Reference proteome</keyword>
<reference evidence="1 2" key="1">
    <citation type="submission" date="2019-02" db="EMBL/GenBank/DDBJ databases">
        <title>Deep-cultivation of Planctomycetes and their phenomic and genomic characterization uncovers novel biology.</title>
        <authorList>
            <person name="Wiegand S."/>
            <person name="Jogler M."/>
            <person name="Boedeker C."/>
            <person name="Pinto D."/>
            <person name="Vollmers J."/>
            <person name="Rivas-Marin E."/>
            <person name="Kohn T."/>
            <person name="Peeters S.H."/>
            <person name="Heuer A."/>
            <person name="Rast P."/>
            <person name="Oberbeckmann S."/>
            <person name="Bunk B."/>
            <person name="Jeske O."/>
            <person name="Meyerdierks A."/>
            <person name="Storesund J.E."/>
            <person name="Kallscheuer N."/>
            <person name="Luecker S."/>
            <person name="Lage O.M."/>
            <person name="Pohl T."/>
            <person name="Merkel B.J."/>
            <person name="Hornburger P."/>
            <person name="Mueller R.-W."/>
            <person name="Bruemmer F."/>
            <person name="Labrenz M."/>
            <person name="Spormann A.M."/>
            <person name="Op den Camp H."/>
            <person name="Overmann J."/>
            <person name="Amann R."/>
            <person name="Jetten M.S.M."/>
            <person name="Mascher T."/>
            <person name="Medema M.H."/>
            <person name="Devos D.P."/>
            <person name="Kaster A.-K."/>
            <person name="Ovreas L."/>
            <person name="Rohde M."/>
            <person name="Galperin M.Y."/>
            <person name="Jogler C."/>
        </authorList>
    </citation>
    <scope>NUCLEOTIDE SEQUENCE [LARGE SCALE GENOMIC DNA]</scope>
    <source>
        <strain evidence="1 2">TBK1r</strain>
    </source>
</reference>
<gene>
    <name evidence="1" type="ORF">TBK1r_51150</name>
</gene>
<accession>A0ABX5XWI5</accession>
<evidence type="ECO:0000313" key="1">
    <source>
        <dbReference type="EMBL" id="QDV86097.1"/>
    </source>
</evidence>
<name>A0ABX5XWI5_9BACT</name>
<proteinExistence type="predicted"/>
<sequence>MDCRKWDFDAFKCRWTYDYETTFAYWVCAIARDLEDLPPLKDLSSAMTSQCDIEEQAVHTDRFEMIHQFSPGILRSVIPVSLAFKWSPFPAATELFGKPIKQKFQKDDSRAFACAVWRPRIVDRRRRAISNVHERHFRELVPRLVERIEKLDSDFFMAGMIGWDYQTAKNYPMSSETEKAMRDYGYVYTQRAMS</sequence>
<dbReference type="EMBL" id="CP036432">
    <property type="protein sequence ID" value="QDV86097.1"/>
    <property type="molecule type" value="Genomic_DNA"/>
</dbReference>